<comment type="caution">
    <text evidence="9">The sequence shown here is derived from an EMBL/GenBank/DDBJ whole genome shotgun (WGS) entry which is preliminary data.</text>
</comment>
<name>A0A8X6XE55_9ARAC</name>
<accession>A0A8X6XE55</accession>
<comment type="subcellular location">
    <subcellularLocation>
        <location evidence="1">Secreted</location>
    </subcellularLocation>
</comment>
<keyword evidence="8" id="KW-0812">Transmembrane</keyword>
<keyword evidence="3" id="KW-0732">Signal</keyword>
<dbReference type="PANTHER" id="PTHR10559:SF18">
    <property type="entry name" value="TRANSCOBALAMIN II"/>
    <property type="match status" value="1"/>
</dbReference>
<protein>
    <submittedName>
        <fullName evidence="9">Gastric intrinsic factor</fullName>
    </submittedName>
</protein>
<evidence type="ECO:0000256" key="6">
    <source>
        <dbReference type="PIRSR" id="PIRSR602157-2"/>
    </source>
</evidence>
<dbReference type="EMBL" id="BMAV01008465">
    <property type="protein sequence ID" value="GFY52103.1"/>
    <property type="molecule type" value="Genomic_DNA"/>
</dbReference>
<evidence type="ECO:0000313" key="9">
    <source>
        <dbReference type="EMBL" id="GFY52103.1"/>
    </source>
</evidence>
<feature type="disulfide bond" evidence="6">
    <location>
        <begin position="300"/>
        <end position="339"/>
    </location>
</feature>
<dbReference type="Gene3D" id="4.10.400.10">
    <property type="entry name" value="Low-density Lipoprotein Receptor"/>
    <property type="match status" value="2"/>
</dbReference>
<feature type="disulfide bond" evidence="7">
    <location>
        <begin position="95"/>
        <end position="110"/>
    </location>
</feature>
<evidence type="ECO:0000256" key="4">
    <source>
        <dbReference type="ARBA" id="ARBA00023157"/>
    </source>
</evidence>
<dbReference type="PROSITE" id="PS01209">
    <property type="entry name" value="LDLRA_1"/>
    <property type="match status" value="1"/>
</dbReference>
<feature type="disulfide bond" evidence="7">
    <location>
        <begin position="133"/>
        <end position="148"/>
    </location>
</feature>
<dbReference type="CDD" id="cd00112">
    <property type="entry name" value="LDLa"/>
    <property type="match status" value="2"/>
</dbReference>
<evidence type="ECO:0000256" key="8">
    <source>
        <dbReference type="SAM" id="Phobius"/>
    </source>
</evidence>
<evidence type="ECO:0000313" key="10">
    <source>
        <dbReference type="Proteomes" id="UP000886998"/>
    </source>
</evidence>
<dbReference type="GO" id="GO:0005615">
    <property type="term" value="C:extracellular space"/>
    <property type="evidence" value="ECO:0007669"/>
    <property type="project" value="TreeGrafter"/>
</dbReference>
<dbReference type="InterPro" id="IPR002157">
    <property type="entry name" value="Cbl-bd_prot"/>
</dbReference>
<dbReference type="GO" id="GO:0015889">
    <property type="term" value="P:cobalamin transport"/>
    <property type="evidence" value="ECO:0007669"/>
    <property type="project" value="InterPro"/>
</dbReference>
<evidence type="ECO:0000256" key="2">
    <source>
        <dbReference type="ARBA" id="ARBA00022525"/>
    </source>
</evidence>
<comment type="caution">
    <text evidence="7">Lacks conserved residue(s) required for the propagation of feature annotation.</text>
</comment>
<keyword evidence="5" id="KW-0170">Cobalt</keyword>
<dbReference type="SMART" id="SM00192">
    <property type="entry name" value="LDLa"/>
    <property type="match status" value="2"/>
</dbReference>
<keyword evidence="4 6" id="KW-1015">Disulfide bond</keyword>
<dbReference type="AlphaFoldDB" id="A0A8X6XE55"/>
<organism evidence="9 10">
    <name type="scientific">Trichonephila inaurata madagascariensis</name>
    <dbReference type="NCBI Taxonomy" id="2747483"/>
    <lineage>
        <taxon>Eukaryota</taxon>
        <taxon>Metazoa</taxon>
        <taxon>Ecdysozoa</taxon>
        <taxon>Arthropoda</taxon>
        <taxon>Chelicerata</taxon>
        <taxon>Arachnida</taxon>
        <taxon>Araneae</taxon>
        <taxon>Araneomorphae</taxon>
        <taxon>Entelegynae</taxon>
        <taxon>Araneoidea</taxon>
        <taxon>Nephilidae</taxon>
        <taxon>Trichonephila</taxon>
        <taxon>Trichonephila inaurata</taxon>
    </lineage>
</organism>
<dbReference type="PANTHER" id="PTHR10559">
    <property type="entry name" value="TRANSCOBALAMIN-1/GASTRIC INTRINSIC FACTOR"/>
    <property type="match status" value="1"/>
</dbReference>
<dbReference type="Proteomes" id="UP000886998">
    <property type="component" value="Unassembled WGS sequence"/>
</dbReference>
<dbReference type="InterPro" id="IPR023415">
    <property type="entry name" value="LDLR_class-A_CS"/>
</dbReference>
<dbReference type="InterPro" id="IPR002172">
    <property type="entry name" value="LDrepeatLR_classA_rpt"/>
</dbReference>
<dbReference type="GO" id="GO:0031419">
    <property type="term" value="F:cobalamin binding"/>
    <property type="evidence" value="ECO:0007669"/>
    <property type="project" value="InterPro"/>
</dbReference>
<keyword evidence="2" id="KW-0964">Secreted</keyword>
<dbReference type="InterPro" id="IPR051588">
    <property type="entry name" value="Cobalamin_Transport"/>
</dbReference>
<keyword evidence="10" id="KW-1185">Reference proteome</keyword>
<evidence type="ECO:0000256" key="3">
    <source>
        <dbReference type="ARBA" id="ARBA00022729"/>
    </source>
</evidence>
<proteinExistence type="predicted"/>
<evidence type="ECO:0000256" key="7">
    <source>
        <dbReference type="PROSITE-ProRule" id="PRU00124"/>
    </source>
</evidence>
<evidence type="ECO:0000256" key="5">
    <source>
        <dbReference type="PIRSR" id="PIRSR602157-1"/>
    </source>
</evidence>
<dbReference type="SUPFAM" id="SSF57424">
    <property type="entry name" value="LDL receptor-like module"/>
    <property type="match status" value="2"/>
</dbReference>
<evidence type="ECO:0000256" key="1">
    <source>
        <dbReference type="ARBA" id="ARBA00004613"/>
    </source>
</evidence>
<keyword evidence="8" id="KW-0472">Membrane</keyword>
<dbReference type="Gene3D" id="2.170.130.30">
    <property type="match status" value="1"/>
</dbReference>
<keyword evidence="8" id="KW-1133">Transmembrane helix</keyword>
<dbReference type="OrthoDB" id="6432964at2759"/>
<feature type="binding site" evidence="5">
    <location>
        <position position="328"/>
    </location>
    <ligand>
        <name>cyanocob(III)alamin</name>
        <dbReference type="ChEBI" id="CHEBI:17439"/>
    </ligand>
</feature>
<dbReference type="Gene3D" id="1.50.10.20">
    <property type="match status" value="1"/>
</dbReference>
<dbReference type="PROSITE" id="PS50068">
    <property type="entry name" value="LDLRA_2"/>
    <property type="match status" value="2"/>
</dbReference>
<sequence length="581" mass="65078">MKNVFILIKNERSLSIATGFIFSFVTFLCCHQLIRFPFVIIEKPQRFFCLYRQKVAALTRSLNITVRADIHRGSCPTREVSCADRSKCLPILYLCDGKKNCKDGSDEIGCDPCAYEQFRCSDTENCVDSSLVCNGEKDCPDGSDEEKCDTAASDQLQPSIPASEDLTAGIEVLNVAGIASARAKLISWFRQMRKSGSTVDKWGSQLPRVAVALHLANESFFSPENTTGQEMSYELTIQLLHHLSRDKNMSSQELALYIHAMLAACIDPRDFYGLNLVQELRKRTEANANYTNPFQILVLCNAGDKMTTRDVEEVIAAYDSQHRPFWTDTQALASLALACLSTKSNIMTDEKILKDMLQELKKHQFTNGTVDNLKTTALVLQALLIHDSFDKDFDVKSALQSILQSVSGNVTLLNAYYALPVLTGNSLLNVGSSHCTATPETEAEALEKALNVNGETISVQLCVWFGEKIELARTWRLKMHPNNSIYDVIETVAKIDNRQKVEYNVVEGKPFVTSLGGIEDDPEKGTFWFVHLRNLNSDNEPELIEQSPVDLKLKPNQEIIMWYKPAPWSSHFRGPISTKSN</sequence>
<dbReference type="PRINTS" id="PR00261">
    <property type="entry name" value="LDLRECEPTOR"/>
</dbReference>
<feature type="binding site" evidence="5">
    <location>
        <position position="372"/>
    </location>
    <ligand>
        <name>cyanocob(III)alamin</name>
        <dbReference type="ChEBI" id="CHEBI:17439"/>
    </ligand>
</feature>
<reference evidence="9" key="1">
    <citation type="submission" date="2020-08" db="EMBL/GenBank/DDBJ databases">
        <title>Multicomponent nature underlies the extraordinary mechanical properties of spider dragline silk.</title>
        <authorList>
            <person name="Kono N."/>
            <person name="Nakamura H."/>
            <person name="Mori M."/>
            <person name="Yoshida Y."/>
            <person name="Ohtoshi R."/>
            <person name="Malay A.D."/>
            <person name="Moran D.A.P."/>
            <person name="Tomita M."/>
            <person name="Numata K."/>
            <person name="Arakawa K."/>
        </authorList>
    </citation>
    <scope>NUCLEOTIDE SEQUENCE</scope>
</reference>
<feature type="transmembrane region" description="Helical" evidence="8">
    <location>
        <begin position="12"/>
        <end position="34"/>
    </location>
</feature>
<dbReference type="Pfam" id="PF00057">
    <property type="entry name" value="Ldl_recept_a"/>
    <property type="match status" value="2"/>
</dbReference>
<dbReference type="InterPro" id="IPR036055">
    <property type="entry name" value="LDL_receptor-like_sf"/>
</dbReference>
<gene>
    <name evidence="9" type="primary">NCL1_48839</name>
    <name evidence="9" type="ORF">TNIN_243932</name>
</gene>
<dbReference type="Pfam" id="PF01122">
    <property type="entry name" value="Cobalamin_bind"/>
    <property type="match status" value="1"/>
</dbReference>